<feature type="chain" id="PRO_5003605174" evidence="1">
    <location>
        <begin position="30"/>
        <end position="145"/>
    </location>
</feature>
<dbReference type="Proteomes" id="UP000007523">
    <property type="component" value="Chromosome"/>
</dbReference>
<dbReference type="HOGENOM" id="CLU_1784959_0_0_9"/>
<dbReference type="AlphaFoldDB" id="H6NRF6"/>
<proteinExistence type="predicted"/>
<protein>
    <submittedName>
        <fullName evidence="2">Uncharacterized protein</fullName>
    </submittedName>
</protein>
<gene>
    <name evidence="2" type="ORF">PM3016_7000</name>
</gene>
<accession>H6NRF6</accession>
<evidence type="ECO:0000313" key="3">
    <source>
        <dbReference type="Proteomes" id="UP000007523"/>
    </source>
</evidence>
<organism evidence="2 3">
    <name type="scientific">Paenibacillus mucilaginosus 3016</name>
    <dbReference type="NCBI Taxonomy" id="1116391"/>
    <lineage>
        <taxon>Bacteria</taxon>
        <taxon>Bacillati</taxon>
        <taxon>Bacillota</taxon>
        <taxon>Bacilli</taxon>
        <taxon>Bacillales</taxon>
        <taxon>Paenibacillaceae</taxon>
        <taxon>Paenibacillus</taxon>
    </lineage>
</organism>
<name>H6NRF6_9BACL</name>
<keyword evidence="1" id="KW-0732">Signal</keyword>
<feature type="signal peptide" evidence="1">
    <location>
        <begin position="1"/>
        <end position="29"/>
    </location>
</feature>
<dbReference type="KEGG" id="pmq:PM3016_7000"/>
<evidence type="ECO:0000256" key="1">
    <source>
        <dbReference type="SAM" id="SignalP"/>
    </source>
</evidence>
<dbReference type="RefSeq" id="WP_014372530.1">
    <property type="nucleotide sequence ID" value="NC_016935.1"/>
</dbReference>
<evidence type="ECO:0000313" key="2">
    <source>
        <dbReference type="EMBL" id="AFC33591.1"/>
    </source>
</evidence>
<dbReference type="EMBL" id="CP003235">
    <property type="protein sequence ID" value="AFC33591.1"/>
    <property type="molecule type" value="Genomic_DNA"/>
</dbReference>
<keyword evidence="3" id="KW-1185">Reference proteome</keyword>
<sequence length="145" mass="15247">MFNVKKALKVSAVSAVAATLLSIPVAASAASTTPLARDNSPIILQGPILPLPPIVWYLGEVNLFTASQYSTVTKTLPDSFKGKVASVSVTSSTGNASDWKVEIINNGTQIRFTTLTYARSASAKVLLTTTGGTQGYYNVTSVTLY</sequence>
<reference evidence="2 3" key="1">
    <citation type="journal article" date="2012" name="J. Bacteriol.">
        <title>Complete Genome Sequence of Paenibacillus mucilaginosus 3016, a Bacterium Functional as Microbial Fertilizer.</title>
        <authorList>
            <person name="Ma M."/>
            <person name="Wang Z."/>
            <person name="Li L."/>
            <person name="Jiang X."/>
            <person name="Guan D."/>
            <person name="Cao F."/>
            <person name="Chen H."/>
            <person name="Wang X."/>
            <person name="Shen D."/>
            <person name="Du B."/>
            <person name="Li J."/>
        </authorList>
    </citation>
    <scope>NUCLEOTIDE SEQUENCE [LARGE SCALE GENOMIC DNA]</scope>
    <source>
        <strain evidence="2 3">3016</strain>
    </source>
</reference>